<keyword evidence="3" id="KW-1185">Reference proteome</keyword>
<dbReference type="PANTHER" id="PTHR34406:SF1">
    <property type="entry name" value="PROTEIN YCEI"/>
    <property type="match status" value="1"/>
</dbReference>
<gene>
    <name evidence="2" type="ORF">J7I42_26265</name>
</gene>
<reference evidence="2 3" key="1">
    <citation type="submission" date="2021-03" db="EMBL/GenBank/DDBJ databases">
        <title>Assistant Professor.</title>
        <authorList>
            <person name="Huq M.A."/>
        </authorList>
    </citation>
    <scope>NUCLEOTIDE SEQUENCE [LARGE SCALE GENOMIC DNA]</scope>
    <source>
        <strain evidence="2 3">MAH-29</strain>
    </source>
</reference>
<dbReference type="InterPro" id="IPR036761">
    <property type="entry name" value="TTHA0802/YceI-like_sf"/>
</dbReference>
<proteinExistence type="predicted"/>
<dbReference type="Pfam" id="PF04264">
    <property type="entry name" value="YceI"/>
    <property type="match status" value="1"/>
</dbReference>
<evidence type="ECO:0000259" key="1">
    <source>
        <dbReference type="SMART" id="SM00867"/>
    </source>
</evidence>
<dbReference type="Gene3D" id="2.40.128.110">
    <property type="entry name" value="Lipid/polyisoprenoid-binding, YceI-like"/>
    <property type="match status" value="1"/>
</dbReference>
<evidence type="ECO:0000313" key="2">
    <source>
        <dbReference type="EMBL" id="MBO9203816.1"/>
    </source>
</evidence>
<protein>
    <submittedName>
        <fullName evidence="2">Polyisoprenoid-binding protein</fullName>
    </submittedName>
</protein>
<sequence length="182" mass="20454">MQPVTKWKIEKVHSTIGFIVKHLMVSNIKGEFKEYEASISTNGEDFLNVEMNVLINSASISTGDAARDAHLKGEGFFHVKKFKTINFSGSDFKNIRDDMYLLNGNLTIKDITRQIALTVESGGMIKTPQGDKRAYFLVTGKISRKDWGLTWSTLMENGGVIVADEILVNCEIELIEELEQIH</sequence>
<accession>A0ABS3Z342</accession>
<comment type="caution">
    <text evidence="2">The sequence shown here is derived from an EMBL/GenBank/DDBJ whole genome shotgun (WGS) entry which is preliminary data.</text>
</comment>
<dbReference type="SUPFAM" id="SSF101874">
    <property type="entry name" value="YceI-like"/>
    <property type="match status" value="1"/>
</dbReference>
<dbReference type="Proteomes" id="UP000677244">
    <property type="component" value="Unassembled WGS sequence"/>
</dbReference>
<dbReference type="EMBL" id="JAGHKO010000011">
    <property type="protein sequence ID" value="MBO9203816.1"/>
    <property type="molecule type" value="Genomic_DNA"/>
</dbReference>
<dbReference type="RefSeq" id="WP_209141868.1">
    <property type="nucleotide sequence ID" value="NZ_JAGHKO010000011.1"/>
</dbReference>
<dbReference type="SMART" id="SM00867">
    <property type="entry name" value="YceI"/>
    <property type="match status" value="1"/>
</dbReference>
<dbReference type="PANTHER" id="PTHR34406">
    <property type="entry name" value="PROTEIN YCEI"/>
    <property type="match status" value="1"/>
</dbReference>
<evidence type="ECO:0000313" key="3">
    <source>
        <dbReference type="Proteomes" id="UP000677244"/>
    </source>
</evidence>
<feature type="domain" description="Lipid/polyisoprenoid-binding YceI-like" evidence="1">
    <location>
        <begin position="6"/>
        <end position="175"/>
    </location>
</feature>
<organism evidence="2 3">
    <name type="scientific">Niastella soli</name>
    <dbReference type="NCBI Taxonomy" id="2821487"/>
    <lineage>
        <taxon>Bacteria</taxon>
        <taxon>Pseudomonadati</taxon>
        <taxon>Bacteroidota</taxon>
        <taxon>Chitinophagia</taxon>
        <taxon>Chitinophagales</taxon>
        <taxon>Chitinophagaceae</taxon>
        <taxon>Niastella</taxon>
    </lineage>
</organism>
<name>A0ABS3Z342_9BACT</name>
<dbReference type="InterPro" id="IPR007372">
    <property type="entry name" value="Lipid/polyisoprenoid-bd_YceI"/>
</dbReference>